<accession>A0A3P7LSF7</accession>
<dbReference type="CDD" id="cd00063">
    <property type="entry name" value="FN3"/>
    <property type="match status" value="1"/>
</dbReference>
<dbReference type="Proteomes" id="UP000281553">
    <property type="component" value="Unassembled WGS sequence"/>
</dbReference>
<sequence>MKFPIVSAVDPTVGDLKASPLNDTAIRVSWTKPRPEDQFKDEYHVTISIQGYMRTITTNNTSIIVGNMDLSKMNDITVQAVWANGTVVTKSASTSVQMPSTGNLSLVSAHSPPIFDKYDMTLQHCKSYYLKRLTKYVQILYFL</sequence>
<dbReference type="InterPro" id="IPR036116">
    <property type="entry name" value="FN3_sf"/>
</dbReference>
<evidence type="ECO:0000259" key="1">
    <source>
        <dbReference type="PROSITE" id="PS50853"/>
    </source>
</evidence>
<evidence type="ECO:0000313" key="2">
    <source>
        <dbReference type="EMBL" id="VDN16120.1"/>
    </source>
</evidence>
<proteinExistence type="predicted"/>
<dbReference type="OrthoDB" id="114660at2759"/>
<dbReference type="AlphaFoldDB" id="A0A3P7LSF7"/>
<name>A0A3P7LSF7_DIBLA</name>
<dbReference type="EMBL" id="UYRU01064737">
    <property type="protein sequence ID" value="VDN16120.1"/>
    <property type="molecule type" value="Genomic_DNA"/>
</dbReference>
<dbReference type="Pfam" id="PF00041">
    <property type="entry name" value="fn3"/>
    <property type="match status" value="1"/>
</dbReference>
<dbReference type="SUPFAM" id="SSF49265">
    <property type="entry name" value="Fibronectin type III"/>
    <property type="match status" value="1"/>
</dbReference>
<feature type="domain" description="Fibronectin type-III" evidence="1">
    <location>
        <begin position="12"/>
        <end position="101"/>
    </location>
</feature>
<organism evidence="2 3">
    <name type="scientific">Dibothriocephalus latus</name>
    <name type="common">Fish tapeworm</name>
    <name type="synonym">Diphyllobothrium latum</name>
    <dbReference type="NCBI Taxonomy" id="60516"/>
    <lineage>
        <taxon>Eukaryota</taxon>
        <taxon>Metazoa</taxon>
        <taxon>Spiralia</taxon>
        <taxon>Lophotrochozoa</taxon>
        <taxon>Platyhelminthes</taxon>
        <taxon>Cestoda</taxon>
        <taxon>Eucestoda</taxon>
        <taxon>Diphyllobothriidea</taxon>
        <taxon>Diphyllobothriidae</taxon>
        <taxon>Dibothriocephalus</taxon>
    </lineage>
</organism>
<evidence type="ECO:0000313" key="3">
    <source>
        <dbReference type="Proteomes" id="UP000281553"/>
    </source>
</evidence>
<protein>
    <recommendedName>
        <fullName evidence="1">Fibronectin type-III domain-containing protein</fullName>
    </recommendedName>
</protein>
<gene>
    <name evidence="2" type="ORF">DILT_LOCUS11951</name>
</gene>
<dbReference type="PROSITE" id="PS50853">
    <property type="entry name" value="FN3"/>
    <property type="match status" value="1"/>
</dbReference>
<reference evidence="2 3" key="1">
    <citation type="submission" date="2018-11" db="EMBL/GenBank/DDBJ databases">
        <authorList>
            <consortium name="Pathogen Informatics"/>
        </authorList>
    </citation>
    <scope>NUCLEOTIDE SEQUENCE [LARGE SCALE GENOMIC DNA]</scope>
</reference>
<dbReference type="InterPro" id="IPR013783">
    <property type="entry name" value="Ig-like_fold"/>
</dbReference>
<keyword evidence="3" id="KW-1185">Reference proteome</keyword>
<dbReference type="InterPro" id="IPR003961">
    <property type="entry name" value="FN3_dom"/>
</dbReference>
<dbReference type="Gene3D" id="2.60.40.10">
    <property type="entry name" value="Immunoglobulins"/>
    <property type="match status" value="1"/>
</dbReference>